<name>A0A3N4MHA0_9BACT</name>
<sequence length="314" mass="34314">MRTFLRMLAVMIIVLESPASAQLKGTHLLGDVGLKSGSQAPPGFSLVVPVYLYNTGKLRNDNGDVITDNVDLNMFITGIGGAWVFNKKILGGKLGGTVLFPFASNRISSNLTNTKHSLAFTDIYFQPVQLGWEVKQADFIFSYALYFPAGKYEPGADDNTGLGMLSNEFAAGSTVYFDQKKTIHFSGLFSYAVNGKKRDSEVKAGNLLTIEGGLGKTWYKKAIDGPIPVIINAGLVYYFQFKSTADEVPVGSEIVSLGGDKDKMFGLGPEANIYLPGLRSQLGFRWLGEIMARNRFQGNTFMLTIAYNVKSFTK</sequence>
<proteinExistence type="predicted"/>
<keyword evidence="1" id="KW-0732">Signal</keyword>
<dbReference type="InterPro" id="IPR025737">
    <property type="entry name" value="FApF"/>
</dbReference>
<dbReference type="Pfam" id="PF13557">
    <property type="entry name" value="Phenol_MetA_deg"/>
    <property type="match status" value="1"/>
</dbReference>
<feature type="signal peptide" evidence="1">
    <location>
        <begin position="1"/>
        <end position="21"/>
    </location>
</feature>
<feature type="chain" id="PRO_5018111055" evidence="1">
    <location>
        <begin position="22"/>
        <end position="314"/>
    </location>
</feature>
<organism evidence="2 3">
    <name type="scientific">Chitinophaga barathri</name>
    <dbReference type="NCBI Taxonomy" id="1647451"/>
    <lineage>
        <taxon>Bacteria</taxon>
        <taxon>Pseudomonadati</taxon>
        <taxon>Bacteroidota</taxon>
        <taxon>Chitinophagia</taxon>
        <taxon>Chitinophagales</taxon>
        <taxon>Chitinophagaceae</taxon>
        <taxon>Chitinophaga</taxon>
    </lineage>
</organism>
<protein>
    <submittedName>
        <fullName evidence="2">Transporter</fullName>
    </submittedName>
</protein>
<evidence type="ECO:0000313" key="2">
    <source>
        <dbReference type="EMBL" id="RPD39019.1"/>
    </source>
</evidence>
<accession>A0A3N4MHA0</accession>
<reference evidence="3" key="1">
    <citation type="submission" date="2018-11" db="EMBL/GenBank/DDBJ databases">
        <title>Chitinophaga lutea sp.nov., isolate from arsenic contaminated soil.</title>
        <authorList>
            <person name="Zong Y."/>
        </authorList>
    </citation>
    <scope>NUCLEOTIDE SEQUENCE [LARGE SCALE GENOMIC DNA]</scope>
    <source>
        <strain evidence="3">YLT18</strain>
    </source>
</reference>
<dbReference type="Proteomes" id="UP000279089">
    <property type="component" value="Unassembled WGS sequence"/>
</dbReference>
<gene>
    <name evidence="2" type="ORF">EG028_23060</name>
</gene>
<keyword evidence="3" id="KW-1185">Reference proteome</keyword>
<dbReference type="AlphaFoldDB" id="A0A3N4MHA0"/>
<dbReference type="EMBL" id="RMBX01000013">
    <property type="protein sequence ID" value="RPD39019.1"/>
    <property type="molecule type" value="Genomic_DNA"/>
</dbReference>
<dbReference type="OrthoDB" id="9810698at2"/>
<comment type="caution">
    <text evidence="2">The sequence shown here is derived from an EMBL/GenBank/DDBJ whole genome shotgun (WGS) entry which is preliminary data.</text>
</comment>
<evidence type="ECO:0000256" key="1">
    <source>
        <dbReference type="SAM" id="SignalP"/>
    </source>
</evidence>
<dbReference type="RefSeq" id="WP_120518432.1">
    <property type="nucleotide sequence ID" value="NZ_QXZY01000013.1"/>
</dbReference>
<evidence type="ECO:0000313" key="3">
    <source>
        <dbReference type="Proteomes" id="UP000279089"/>
    </source>
</evidence>